<dbReference type="AlphaFoldDB" id="A0A0G3HJQ3"/>
<dbReference type="PANTHER" id="PTHR40254">
    <property type="entry name" value="BLR0577 PROTEIN"/>
    <property type="match status" value="1"/>
</dbReference>
<organism evidence="3 4">
    <name type="scientific">Corynebacterium uterequi</name>
    <dbReference type="NCBI Taxonomy" id="1072256"/>
    <lineage>
        <taxon>Bacteria</taxon>
        <taxon>Bacillati</taxon>
        <taxon>Actinomycetota</taxon>
        <taxon>Actinomycetes</taxon>
        <taxon>Mycobacteriales</taxon>
        <taxon>Corynebacteriaceae</taxon>
        <taxon>Corynebacterium</taxon>
    </lineage>
</organism>
<reference evidence="4" key="2">
    <citation type="submission" date="2015-05" db="EMBL/GenBank/DDBJ databases">
        <title>Complete genome sequence of Corynebacterium uterequi DSM 45634, isolated from the uterus of a maiden mare.</title>
        <authorList>
            <person name="Ruckert C."/>
            <person name="Albersmeier A."/>
            <person name="Winkler A."/>
            <person name="Tauch A."/>
        </authorList>
    </citation>
    <scope>NUCLEOTIDE SEQUENCE [LARGE SCALE GENOMIC DNA]</scope>
    <source>
        <strain evidence="4">DSM 45634</strain>
    </source>
</reference>
<dbReference type="PATRIC" id="fig|1072256.5.peg.2151"/>
<gene>
    <name evidence="3" type="ORF">CUTER_10935</name>
</gene>
<dbReference type="InterPro" id="IPR052189">
    <property type="entry name" value="L-asp_N-monooxygenase_NS-form"/>
</dbReference>
<dbReference type="Pfam" id="PF13454">
    <property type="entry name" value="NAD_binding_9"/>
    <property type="match status" value="1"/>
</dbReference>
<dbReference type="RefSeq" id="WP_047260411.1">
    <property type="nucleotide sequence ID" value="NZ_CP011546.1"/>
</dbReference>
<dbReference type="InterPro" id="IPR036188">
    <property type="entry name" value="FAD/NAD-bd_sf"/>
</dbReference>
<feature type="domain" description="FAD-dependent urate hydroxylase HpyO/Asp monooxygenase CreE-like FAD/NAD(P)-binding" evidence="2">
    <location>
        <begin position="8"/>
        <end position="201"/>
    </location>
</feature>
<evidence type="ECO:0000256" key="1">
    <source>
        <dbReference type="SAM" id="MobiDB-lite"/>
    </source>
</evidence>
<evidence type="ECO:0000259" key="2">
    <source>
        <dbReference type="Pfam" id="PF13454"/>
    </source>
</evidence>
<sequence>MPTTPAIAVIGLGPRGASTVERLSAQLNAAAGHPARLKLHLIDDAQHGGGRIWDVDQPQSLCMNTFAHGMTLFTEPGSTVGAPVVEGPTVYEWIRALLGDVEQLSDAKRDYLRRHPVDRSVFNSFPAEDLAAIQPASYLPRALYGHYVRWFFHSAVDSLPEWVHVTEHYARATAIADAGERDLITLDDSTEIHADATIIVPGWYHQADNEEQRWITAQLREHPQLTWLRPDNPIEQDVRSLSPGETVLSRGLGMSFIDSLILTTEERGGCFVDDPTHAWGLHYEASGREPRFLASSRRGYPFLPQSDDGGLPTPASLPRLDAAIAELSKRTAKASIDYSTEVWPAVLRDVYQAYVTTLAREAPEALRTPIEGIIDALDDATIDPHQPDYGISAVDAVITRLTTTQFSLLRWLRPLDVSFDSSEELTHYLVGRMIEDLTESEKGPESPVRAALWALGSAWKPTQVLGAEGRYTAESRRGVFTDAINLGALVASGPPLHRTRQLLALVDAGIVRFVGRNPQLSVDDGRWALSSPSSGETAHVGTALLDAWVAKPDYRREQADPLARSLTESGRLRPFTEVTSAGERWATCSPEQDPHSRRTITPSGEQDPRLHLVGLPAHTQYPDTALAPPIPGTDAWLLQETDKAAVSAIEVVSRLRA</sequence>
<feature type="region of interest" description="Disordered" evidence="1">
    <location>
        <begin position="581"/>
        <end position="608"/>
    </location>
</feature>
<evidence type="ECO:0000313" key="3">
    <source>
        <dbReference type="EMBL" id="AKK12148.1"/>
    </source>
</evidence>
<dbReference type="STRING" id="1072256.CUTER_10935"/>
<name>A0A0G3HJQ3_9CORY</name>
<keyword evidence="4" id="KW-1185">Reference proteome</keyword>
<evidence type="ECO:0000313" key="4">
    <source>
        <dbReference type="Proteomes" id="UP000035548"/>
    </source>
</evidence>
<proteinExistence type="predicted"/>
<dbReference type="PANTHER" id="PTHR40254:SF1">
    <property type="entry name" value="BLR0577 PROTEIN"/>
    <property type="match status" value="1"/>
</dbReference>
<dbReference type="InterPro" id="IPR038732">
    <property type="entry name" value="HpyO/CreE_NAD-binding"/>
</dbReference>
<dbReference type="KEGG" id="cut:CUTER_10935"/>
<dbReference type="SUPFAM" id="SSF51905">
    <property type="entry name" value="FAD/NAD(P)-binding domain"/>
    <property type="match status" value="1"/>
</dbReference>
<dbReference type="OrthoDB" id="3653265at2"/>
<dbReference type="Proteomes" id="UP000035548">
    <property type="component" value="Chromosome"/>
</dbReference>
<accession>A0A0G3HJQ3</accession>
<dbReference type="EMBL" id="CP011546">
    <property type="protein sequence ID" value="AKK12148.1"/>
    <property type="molecule type" value="Genomic_DNA"/>
</dbReference>
<reference evidence="3 4" key="1">
    <citation type="journal article" date="2015" name="Genome Announc.">
        <title>Virulence Factor Genes Detected in the Complete Genome Sequence of Corynebacterium uterequi DSM 45634, Isolated from the Uterus of a Maiden Mare.</title>
        <authorList>
            <person name="Ruckert C."/>
            <person name="Kriete M."/>
            <person name="Jaenicke S."/>
            <person name="Winkler A."/>
            <person name="Tauch A."/>
        </authorList>
    </citation>
    <scope>NUCLEOTIDE SEQUENCE [LARGE SCALE GENOMIC DNA]</scope>
    <source>
        <strain evidence="3 4">DSM 45634</strain>
    </source>
</reference>
<protein>
    <submittedName>
        <fullName evidence="3">FAD-NAD(P)-binding</fullName>
    </submittedName>
</protein>